<dbReference type="Gene3D" id="1.25.10.10">
    <property type="entry name" value="Leucine-rich Repeat Variant"/>
    <property type="match status" value="2"/>
</dbReference>
<sequence>MPPSEDDPSLETLAARVAETPPADRRDPALKLAKRRLETVLPSQSTDLTDATIDRLLPHLEDPDPAVRSAVILVLRNAMYLQLRGADTAISEHPPALLADRLLERIDDEHWAVRQAVLLPRHLHPILAATFENDADVDLDTAALSMSAAWLADRLFQRLADPVPVIRKRTSALFFDLDDASTVVLAHPEPDRAVTTLVEALTDPADAVFNRGEACEPRNAAIETLIELVARRPELVTPHLEPLLDHLTVDDGHLRSRIVELSIGLLERGVIGYEAVADDVVDALERGRYPLRTEETMQLLVSVALRRPDTIDDVASTLRVELAENDTGGAYAQHAAAADALGRLVRESDRTFEPLEETVAARTGDRSLFDAGIDPLVPLAEDHPELVADALTNGYEALREEDLYDGRFDKELLVSVADCNPAAAEPVLAGLVDGANVHNVQRLLANVSEAHPTLVAEIVPELLDAVDTTPPIPRNVCRILAATAETGVRIPDETVAAVTESVGPIGDTPAYDGNRRYWAVRALIEFSERNHDAVPERIEPFVEASQDGELDDIVDPLELPAAREAGWEPVADESAE</sequence>
<dbReference type="InterPro" id="IPR016024">
    <property type="entry name" value="ARM-type_fold"/>
</dbReference>
<comment type="caution">
    <text evidence="1">The sequence shown here is derived from an EMBL/GenBank/DDBJ whole genome shotgun (WGS) entry which is preliminary data.</text>
</comment>
<dbReference type="SUPFAM" id="SSF48371">
    <property type="entry name" value="ARM repeat"/>
    <property type="match status" value="1"/>
</dbReference>
<evidence type="ECO:0008006" key="3">
    <source>
        <dbReference type="Google" id="ProtNLM"/>
    </source>
</evidence>
<reference evidence="1 2" key="1">
    <citation type="submission" date="2017-09" db="EMBL/GenBank/DDBJ databases">
        <title>Genome sequences of Natrinema ejinorence JCM 13890T.</title>
        <authorList>
            <person name="Roh S.W."/>
            <person name="Kim Y.B."/>
            <person name="Kim J.Y."/>
        </authorList>
    </citation>
    <scope>NUCLEOTIDE SEQUENCE [LARGE SCALE GENOMIC DNA]</scope>
    <source>
        <strain evidence="1 2">JCM 13890</strain>
    </source>
</reference>
<organism evidence="1 2">
    <name type="scientific">Natrinema ejinorense</name>
    <dbReference type="NCBI Taxonomy" id="373386"/>
    <lineage>
        <taxon>Archaea</taxon>
        <taxon>Methanobacteriati</taxon>
        <taxon>Methanobacteriota</taxon>
        <taxon>Stenosarchaea group</taxon>
        <taxon>Halobacteria</taxon>
        <taxon>Halobacteriales</taxon>
        <taxon>Natrialbaceae</taxon>
        <taxon>Natrinema</taxon>
    </lineage>
</organism>
<gene>
    <name evidence="1" type="ORF">CP557_05835</name>
</gene>
<dbReference type="Proteomes" id="UP000219689">
    <property type="component" value="Unassembled WGS sequence"/>
</dbReference>
<dbReference type="RefSeq" id="WP_097379048.1">
    <property type="nucleotide sequence ID" value="NZ_NXNI01000001.1"/>
</dbReference>
<proteinExistence type="predicted"/>
<name>A0A2A5QTF9_9EURY</name>
<evidence type="ECO:0000313" key="2">
    <source>
        <dbReference type="Proteomes" id="UP000219689"/>
    </source>
</evidence>
<dbReference type="OrthoDB" id="175993at2157"/>
<accession>A0A2A5QTF9</accession>
<keyword evidence="2" id="KW-1185">Reference proteome</keyword>
<dbReference type="AlphaFoldDB" id="A0A2A5QTF9"/>
<dbReference type="EMBL" id="NXNI01000001">
    <property type="protein sequence ID" value="PCR90104.1"/>
    <property type="molecule type" value="Genomic_DNA"/>
</dbReference>
<dbReference type="InterPro" id="IPR011989">
    <property type="entry name" value="ARM-like"/>
</dbReference>
<protein>
    <recommendedName>
        <fullName evidence="3">Clathrin/coatomer adaptor adaptin-like N-terminal domain-containing protein</fullName>
    </recommendedName>
</protein>
<evidence type="ECO:0000313" key="1">
    <source>
        <dbReference type="EMBL" id="PCR90104.1"/>
    </source>
</evidence>